<accession>A0A8J2RHD5</accession>
<feature type="compositionally biased region" description="Acidic residues" evidence="1">
    <location>
        <begin position="201"/>
        <end position="217"/>
    </location>
</feature>
<dbReference type="Proteomes" id="UP000789390">
    <property type="component" value="Unassembled WGS sequence"/>
</dbReference>
<sequence length="273" mass="30784">MSKINTINDSLYPLFIVMFVIWIPIAAAKWDDYNPGASGIKWLPNCDYPGFDIAKQPITEKLCGRTCIDTIGCNAFSWHDGWCFLKKITADIGRSPLTGGRCGVLPWEFDETSPSQIIQPINNFAKSVVNPNYQMIQPVQQQQINPQRQQLSPGKSQMKTQNIFQVGSSKNANQFPFFRGKQKNPNVNTETDDSNNKNYDDSDDYQDGDDHDDDEDNNQPISNDYRDDNQSGESVNDDNQPVGDVDNDDSQPDSDYQGGFNDNEPDEADVQDY</sequence>
<keyword evidence="4" id="KW-1185">Reference proteome</keyword>
<gene>
    <name evidence="3" type="ORF">DGAL_LOCUS3492</name>
</gene>
<feature type="region of interest" description="Disordered" evidence="1">
    <location>
        <begin position="169"/>
        <end position="273"/>
    </location>
</feature>
<evidence type="ECO:0000256" key="2">
    <source>
        <dbReference type="SAM" id="Phobius"/>
    </source>
</evidence>
<keyword evidence="2" id="KW-1133">Transmembrane helix</keyword>
<organism evidence="3 4">
    <name type="scientific">Daphnia galeata</name>
    <dbReference type="NCBI Taxonomy" id="27404"/>
    <lineage>
        <taxon>Eukaryota</taxon>
        <taxon>Metazoa</taxon>
        <taxon>Ecdysozoa</taxon>
        <taxon>Arthropoda</taxon>
        <taxon>Crustacea</taxon>
        <taxon>Branchiopoda</taxon>
        <taxon>Diplostraca</taxon>
        <taxon>Cladocera</taxon>
        <taxon>Anomopoda</taxon>
        <taxon>Daphniidae</taxon>
        <taxon>Daphnia</taxon>
    </lineage>
</organism>
<evidence type="ECO:0000256" key="1">
    <source>
        <dbReference type="SAM" id="MobiDB-lite"/>
    </source>
</evidence>
<feature type="compositionally biased region" description="Acidic residues" evidence="1">
    <location>
        <begin position="263"/>
        <end position="273"/>
    </location>
</feature>
<evidence type="ECO:0000313" key="3">
    <source>
        <dbReference type="EMBL" id="CAH0101164.1"/>
    </source>
</evidence>
<dbReference type="EMBL" id="CAKKLH010000053">
    <property type="protein sequence ID" value="CAH0101164.1"/>
    <property type="molecule type" value="Genomic_DNA"/>
</dbReference>
<feature type="transmembrane region" description="Helical" evidence="2">
    <location>
        <begin position="12"/>
        <end position="30"/>
    </location>
</feature>
<proteinExistence type="predicted"/>
<evidence type="ECO:0000313" key="4">
    <source>
        <dbReference type="Proteomes" id="UP000789390"/>
    </source>
</evidence>
<protein>
    <recommendedName>
        <fullName evidence="5">Apple domain-containing protein</fullName>
    </recommendedName>
</protein>
<keyword evidence="2" id="KW-0472">Membrane</keyword>
<keyword evidence="2" id="KW-0812">Transmembrane</keyword>
<comment type="caution">
    <text evidence="3">The sequence shown here is derived from an EMBL/GenBank/DDBJ whole genome shotgun (WGS) entry which is preliminary data.</text>
</comment>
<name>A0A8J2RHD5_9CRUS</name>
<dbReference type="Gene3D" id="3.50.4.10">
    <property type="entry name" value="Hepatocyte Growth Factor"/>
    <property type="match status" value="1"/>
</dbReference>
<dbReference type="AlphaFoldDB" id="A0A8J2RHD5"/>
<reference evidence="3" key="1">
    <citation type="submission" date="2021-11" db="EMBL/GenBank/DDBJ databases">
        <authorList>
            <person name="Schell T."/>
        </authorList>
    </citation>
    <scope>NUCLEOTIDE SEQUENCE</scope>
    <source>
        <strain evidence="3">M5</strain>
    </source>
</reference>
<evidence type="ECO:0008006" key="5">
    <source>
        <dbReference type="Google" id="ProtNLM"/>
    </source>
</evidence>
<dbReference type="OrthoDB" id="6395465at2759"/>